<feature type="region of interest" description="Disordered" evidence="1">
    <location>
        <begin position="210"/>
        <end position="233"/>
    </location>
</feature>
<proteinExistence type="predicted"/>
<dbReference type="WBParaSite" id="nRc.2.0.1.t14964-RA">
    <property type="protein sequence ID" value="nRc.2.0.1.t14964-RA"/>
    <property type="gene ID" value="nRc.2.0.1.g14964"/>
</dbReference>
<evidence type="ECO:0000256" key="1">
    <source>
        <dbReference type="SAM" id="MobiDB-lite"/>
    </source>
</evidence>
<feature type="compositionally biased region" description="Acidic residues" evidence="1">
    <location>
        <begin position="215"/>
        <end position="233"/>
    </location>
</feature>
<reference evidence="3" key="1">
    <citation type="submission" date="2022-11" db="UniProtKB">
        <authorList>
            <consortium name="WormBaseParasite"/>
        </authorList>
    </citation>
    <scope>IDENTIFICATION</scope>
</reference>
<feature type="region of interest" description="Disordered" evidence="1">
    <location>
        <begin position="1"/>
        <end position="24"/>
    </location>
</feature>
<sequence length="233" mass="27055">MSDIIMSTMSPPIKEQTSDDKDEELLELRIPPPVTDESDDVRRMAPDTTHYDFNGTKCSFDYLASCETLGFKTQKELKNIKCKEGVYNTRNEYIKTMKYCLDLETTENNKMLHESSKHFSCMDFVLDPPNFTTGMLKFEGMLPKFVHHNQKIELTLLEKYESTDSWIETDVYCKAVLLNMTDTAVNGLIFCLSNLHRFTKPKDNMQTWYGGREETEIEPNNDDDDDDADYDKL</sequence>
<protein>
    <submittedName>
        <fullName evidence="3">Uncharacterized protein</fullName>
    </submittedName>
</protein>
<evidence type="ECO:0000313" key="2">
    <source>
        <dbReference type="Proteomes" id="UP000887565"/>
    </source>
</evidence>
<dbReference type="AlphaFoldDB" id="A0A915IM75"/>
<name>A0A915IM75_ROMCU</name>
<accession>A0A915IM75</accession>
<organism evidence="2 3">
    <name type="scientific">Romanomermis culicivorax</name>
    <name type="common">Nematode worm</name>
    <dbReference type="NCBI Taxonomy" id="13658"/>
    <lineage>
        <taxon>Eukaryota</taxon>
        <taxon>Metazoa</taxon>
        <taxon>Ecdysozoa</taxon>
        <taxon>Nematoda</taxon>
        <taxon>Enoplea</taxon>
        <taxon>Dorylaimia</taxon>
        <taxon>Mermithida</taxon>
        <taxon>Mermithoidea</taxon>
        <taxon>Mermithidae</taxon>
        <taxon>Romanomermis</taxon>
    </lineage>
</organism>
<keyword evidence="2" id="KW-1185">Reference proteome</keyword>
<feature type="compositionally biased region" description="Polar residues" evidence="1">
    <location>
        <begin position="1"/>
        <end position="10"/>
    </location>
</feature>
<evidence type="ECO:0000313" key="3">
    <source>
        <dbReference type="WBParaSite" id="nRc.2.0.1.t14964-RA"/>
    </source>
</evidence>
<dbReference type="Proteomes" id="UP000887565">
    <property type="component" value="Unplaced"/>
</dbReference>